<protein>
    <submittedName>
        <fullName evidence="1">Uncharacterized protein</fullName>
    </submittedName>
</protein>
<dbReference type="AlphaFoldDB" id="A0A448Q7U2"/>
<organism evidence="1 2">
    <name type="scientific">Haemophilus parainfluenzae</name>
    <dbReference type="NCBI Taxonomy" id="729"/>
    <lineage>
        <taxon>Bacteria</taxon>
        <taxon>Pseudomonadati</taxon>
        <taxon>Pseudomonadota</taxon>
        <taxon>Gammaproteobacteria</taxon>
        <taxon>Pasteurellales</taxon>
        <taxon>Pasteurellaceae</taxon>
        <taxon>Haemophilus</taxon>
    </lineage>
</organism>
<dbReference type="Proteomes" id="UP000268879">
    <property type="component" value="Chromosome"/>
</dbReference>
<sequence>MISKSVPLILVEYIDDDNELNNSQLYQLCFY</sequence>
<evidence type="ECO:0000313" key="1">
    <source>
        <dbReference type="EMBL" id="VEI32918.1"/>
    </source>
</evidence>
<gene>
    <name evidence="1" type="ORF">NCTC10665_01765</name>
</gene>
<name>A0A448Q7U2_HAEPA</name>
<dbReference type="EMBL" id="LR134481">
    <property type="protein sequence ID" value="VEI32918.1"/>
    <property type="molecule type" value="Genomic_DNA"/>
</dbReference>
<accession>A0A448Q7U2</accession>
<reference evidence="1 2" key="1">
    <citation type="submission" date="2018-12" db="EMBL/GenBank/DDBJ databases">
        <authorList>
            <consortium name="Pathogen Informatics"/>
        </authorList>
    </citation>
    <scope>NUCLEOTIDE SEQUENCE [LARGE SCALE GENOMIC DNA]</scope>
    <source>
        <strain evidence="1 2">NCTC10665</strain>
    </source>
</reference>
<evidence type="ECO:0000313" key="2">
    <source>
        <dbReference type="Proteomes" id="UP000268879"/>
    </source>
</evidence>
<proteinExistence type="predicted"/>